<name>X1SB73_9ZZZZ</name>
<accession>X1SB73</accession>
<protein>
    <recommendedName>
        <fullName evidence="3">Thymidylate synthase/dCMP hydroxymethylase domain-containing protein</fullName>
    </recommendedName>
</protein>
<evidence type="ECO:0000256" key="2">
    <source>
        <dbReference type="ARBA" id="ARBA00022679"/>
    </source>
</evidence>
<dbReference type="PANTHER" id="PTHR11548:SF1">
    <property type="entry name" value="THYMIDYLATE SYNTHASE 1"/>
    <property type="match status" value="1"/>
</dbReference>
<dbReference type="SUPFAM" id="SSF55831">
    <property type="entry name" value="Thymidylate synthase/dCMP hydroxymethylase"/>
    <property type="match status" value="1"/>
</dbReference>
<dbReference type="GO" id="GO:0005829">
    <property type="term" value="C:cytosol"/>
    <property type="evidence" value="ECO:0007669"/>
    <property type="project" value="TreeGrafter"/>
</dbReference>
<dbReference type="Pfam" id="PF00303">
    <property type="entry name" value="Thymidylat_synt"/>
    <property type="match status" value="1"/>
</dbReference>
<reference evidence="4" key="1">
    <citation type="journal article" date="2014" name="Front. Microbiol.">
        <title>High frequency of phylogenetically diverse reductive dehalogenase-homologous genes in deep subseafloor sedimentary metagenomes.</title>
        <authorList>
            <person name="Kawai M."/>
            <person name="Futagami T."/>
            <person name="Toyoda A."/>
            <person name="Takaki Y."/>
            <person name="Nishi S."/>
            <person name="Hori S."/>
            <person name="Arai W."/>
            <person name="Tsubouchi T."/>
            <person name="Morono Y."/>
            <person name="Uchiyama I."/>
            <person name="Ito T."/>
            <person name="Fujiyama A."/>
            <person name="Inagaki F."/>
            <person name="Takami H."/>
        </authorList>
    </citation>
    <scope>NUCLEOTIDE SEQUENCE</scope>
    <source>
        <strain evidence="4">Expedition CK06-06</strain>
    </source>
</reference>
<dbReference type="GO" id="GO:0006231">
    <property type="term" value="P:dTMP biosynthetic process"/>
    <property type="evidence" value="ECO:0007669"/>
    <property type="project" value="TreeGrafter"/>
</dbReference>
<proteinExistence type="predicted"/>
<feature type="domain" description="Thymidylate synthase/dCMP hydroxymethylase" evidence="3">
    <location>
        <begin position="79"/>
        <end position="208"/>
    </location>
</feature>
<dbReference type="AlphaFoldDB" id="X1SB73"/>
<sequence>MNLIYGDFKIAASELEQNLYTNGGRVANTIELTNIAYEVSSPHLEDLIPHQPWANVEFEDRMTTGYRNPGNAWKELPEVWEPMMEEHKGSDGLIYKSFSYTYNERMLHQLGDILQELRYNPNSREAYLAVWNSTVDPKRLSRRRVPCTLGYQFLIRGGKLNVTYIQRSCNFPKHYQDDCYLALKLQIWMAKGLGIPIGGFSHWVGSLHKFI</sequence>
<dbReference type="PANTHER" id="PTHR11548">
    <property type="entry name" value="THYMIDYLATE SYNTHASE 1"/>
    <property type="match status" value="1"/>
</dbReference>
<keyword evidence="2" id="KW-0808">Transferase</keyword>
<gene>
    <name evidence="4" type="ORF">S12H4_10679</name>
</gene>
<dbReference type="InterPro" id="IPR023451">
    <property type="entry name" value="Thymidate_synth/dCMP_Mease_dom"/>
</dbReference>
<organism evidence="4">
    <name type="scientific">marine sediment metagenome</name>
    <dbReference type="NCBI Taxonomy" id="412755"/>
    <lineage>
        <taxon>unclassified sequences</taxon>
        <taxon>metagenomes</taxon>
        <taxon>ecological metagenomes</taxon>
    </lineage>
</organism>
<dbReference type="InterPro" id="IPR036926">
    <property type="entry name" value="Thymidate_synth/dCMP_Mease_sf"/>
</dbReference>
<dbReference type="Gene3D" id="3.30.572.10">
    <property type="entry name" value="Thymidylate synthase/dCMP hydroxymethylase domain"/>
    <property type="match status" value="1"/>
</dbReference>
<dbReference type="GO" id="GO:0004799">
    <property type="term" value="F:thymidylate synthase activity"/>
    <property type="evidence" value="ECO:0007669"/>
    <property type="project" value="TreeGrafter"/>
</dbReference>
<comment type="caution">
    <text evidence="4">The sequence shown here is derived from an EMBL/GenBank/DDBJ whole genome shotgun (WGS) entry which is preliminary data.</text>
</comment>
<evidence type="ECO:0000313" key="4">
    <source>
        <dbReference type="EMBL" id="GAI64994.1"/>
    </source>
</evidence>
<dbReference type="InterPro" id="IPR045097">
    <property type="entry name" value="Thymidate_synth/dCMP_Mease"/>
</dbReference>
<dbReference type="GO" id="GO:0032259">
    <property type="term" value="P:methylation"/>
    <property type="evidence" value="ECO:0007669"/>
    <property type="project" value="UniProtKB-KW"/>
</dbReference>
<evidence type="ECO:0000259" key="3">
    <source>
        <dbReference type="Pfam" id="PF00303"/>
    </source>
</evidence>
<dbReference type="EMBL" id="BARW01004617">
    <property type="protein sequence ID" value="GAI64994.1"/>
    <property type="molecule type" value="Genomic_DNA"/>
</dbReference>
<keyword evidence="1" id="KW-0489">Methyltransferase</keyword>
<evidence type="ECO:0000256" key="1">
    <source>
        <dbReference type="ARBA" id="ARBA00022603"/>
    </source>
</evidence>